<evidence type="ECO:0000313" key="2">
    <source>
        <dbReference type="Proteomes" id="UP001362999"/>
    </source>
</evidence>
<keyword evidence="2" id="KW-1185">Reference proteome</keyword>
<evidence type="ECO:0008006" key="3">
    <source>
        <dbReference type="Google" id="ProtNLM"/>
    </source>
</evidence>
<evidence type="ECO:0000313" key="1">
    <source>
        <dbReference type="EMBL" id="KAK6983910.1"/>
    </source>
</evidence>
<protein>
    <recommendedName>
        <fullName evidence="3">Tc1-like transposase DDE domain-containing protein</fullName>
    </recommendedName>
</protein>
<dbReference type="InterPro" id="IPR036397">
    <property type="entry name" value="RNaseH_sf"/>
</dbReference>
<gene>
    <name evidence="1" type="ORF">R3P38DRAFT_2807493</name>
</gene>
<dbReference type="GO" id="GO:0003676">
    <property type="term" value="F:nucleic acid binding"/>
    <property type="evidence" value="ECO:0007669"/>
    <property type="project" value="InterPro"/>
</dbReference>
<organism evidence="1 2">
    <name type="scientific">Favolaschia claudopus</name>
    <dbReference type="NCBI Taxonomy" id="2862362"/>
    <lineage>
        <taxon>Eukaryota</taxon>
        <taxon>Fungi</taxon>
        <taxon>Dikarya</taxon>
        <taxon>Basidiomycota</taxon>
        <taxon>Agaricomycotina</taxon>
        <taxon>Agaricomycetes</taxon>
        <taxon>Agaricomycetidae</taxon>
        <taxon>Agaricales</taxon>
        <taxon>Marasmiineae</taxon>
        <taxon>Mycenaceae</taxon>
        <taxon>Favolaschia</taxon>
    </lineage>
</organism>
<name>A0AAV9ZHV7_9AGAR</name>
<sequence>MSAMTMATLTNSGSVLCYDDFDVYSMGCYGGLWRSLAQFQFFLMKEGYLAAKVIPGAFDSWDFFDFVAEQVITSMNAWPQKHSVLVLDNCRIHHNEALLDLLQANLKAYMRRHGAEMLAANDPVGAILEATACITAGKAQNWFHHAGYH</sequence>
<dbReference type="EMBL" id="JAWWNJ010000145">
    <property type="protein sequence ID" value="KAK6983910.1"/>
    <property type="molecule type" value="Genomic_DNA"/>
</dbReference>
<accession>A0AAV9ZHV7</accession>
<dbReference type="Gene3D" id="3.30.420.10">
    <property type="entry name" value="Ribonuclease H-like superfamily/Ribonuclease H"/>
    <property type="match status" value="1"/>
</dbReference>
<reference evidence="1 2" key="1">
    <citation type="journal article" date="2024" name="J Genomics">
        <title>Draft genome sequencing and assembly of Favolaschia claudopus CIRM-BRFM 2984 isolated from oak limbs.</title>
        <authorList>
            <person name="Navarro D."/>
            <person name="Drula E."/>
            <person name="Chaduli D."/>
            <person name="Cazenave R."/>
            <person name="Ahrendt S."/>
            <person name="Wang J."/>
            <person name="Lipzen A."/>
            <person name="Daum C."/>
            <person name="Barry K."/>
            <person name="Grigoriev I.V."/>
            <person name="Favel A."/>
            <person name="Rosso M.N."/>
            <person name="Martin F."/>
        </authorList>
    </citation>
    <scope>NUCLEOTIDE SEQUENCE [LARGE SCALE GENOMIC DNA]</scope>
    <source>
        <strain evidence="1 2">CIRM-BRFM 2984</strain>
    </source>
</reference>
<dbReference type="Proteomes" id="UP001362999">
    <property type="component" value="Unassembled WGS sequence"/>
</dbReference>
<proteinExistence type="predicted"/>
<comment type="caution">
    <text evidence="1">The sequence shown here is derived from an EMBL/GenBank/DDBJ whole genome shotgun (WGS) entry which is preliminary data.</text>
</comment>
<dbReference type="AlphaFoldDB" id="A0AAV9ZHV7"/>